<keyword evidence="2" id="KW-0812">Transmembrane</keyword>
<gene>
    <name evidence="4" type="ORF">CVLEPA_LOCUS10422</name>
</gene>
<dbReference type="InterPro" id="IPR036497">
    <property type="entry name" value="GLTP_sf"/>
</dbReference>
<evidence type="ECO:0000256" key="2">
    <source>
        <dbReference type="SAM" id="Phobius"/>
    </source>
</evidence>
<evidence type="ECO:0000313" key="5">
    <source>
        <dbReference type="Proteomes" id="UP001642483"/>
    </source>
</evidence>
<dbReference type="PANTHER" id="PTHR10219:SF25">
    <property type="entry name" value="PLECKSTRIN HOMOLOGY DOMAIN-CONTAINING FAMILY A MEMBER 8"/>
    <property type="match status" value="1"/>
</dbReference>
<feature type="transmembrane region" description="Helical" evidence="2">
    <location>
        <begin position="39"/>
        <end position="57"/>
    </location>
</feature>
<dbReference type="PANTHER" id="PTHR10219">
    <property type="entry name" value="GLYCOLIPID TRANSFER PROTEIN-RELATED"/>
    <property type="match status" value="1"/>
</dbReference>
<organism evidence="4 5">
    <name type="scientific">Clavelina lepadiformis</name>
    <name type="common">Light-bulb sea squirt</name>
    <name type="synonym">Ascidia lepadiformis</name>
    <dbReference type="NCBI Taxonomy" id="159417"/>
    <lineage>
        <taxon>Eukaryota</taxon>
        <taxon>Metazoa</taxon>
        <taxon>Chordata</taxon>
        <taxon>Tunicata</taxon>
        <taxon>Ascidiacea</taxon>
        <taxon>Aplousobranchia</taxon>
        <taxon>Clavelinidae</taxon>
        <taxon>Clavelina</taxon>
    </lineage>
</organism>
<sequence>MTSPAWPYYGIFFLLFLILMPLGAVKYLTISNNKNRQKYSIIAVMISIFCSLIILEVSRHIPRLFTNHRVTVDLNSRSSKDAFNEEKFHRNASTCSIKLHFSNTALSVKVENMLSDRNLPRGWLTNVINLSSSEKQVTNNNIIRSKDVWSKGFNSVCAFDPQSFMSELFAGTHGSEGSVPFDSSFNQFWSSCPCEEVNYVQIKRKLKSINAKQKKLLGIPLMAYQEGRAYILIIHNVNRTQKNIAKNNATSIPVLKMLQIKSFFLLNFTSFHDVIALFKDENAQIMIPTREFLEACFNYLGFFDCFSTTIMSPFKKDINSNIEKIRKVYEQQTQKFQYLQDMLEHEKSSNTNTASDSATQALSWLTRALRMMCVFVKNMLTSSSKTFAIPSSSLLEAYTSTLMQHHSWLTQKIFRNGMSFLGDFDDFLSGIITKESLEEMKEAQLSIKDDTVRKQVIEQGLAYAIDMCIVVKEVEKMYVHYDI</sequence>
<protein>
    <recommendedName>
        <fullName evidence="3">Glycolipid transfer protein domain-containing protein</fullName>
    </recommendedName>
</protein>
<dbReference type="Gene3D" id="1.10.3520.10">
    <property type="entry name" value="Glycolipid transfer protein"/>
    <property type="match status" value="1"/>
</dbReference>
<feature type="transmembrane region" description="Helical" evidence="2">
    <location>
        <begin position="6"/>
        <end position="27"/>
    </location>
</feature>
<proteinExistence type="predicted"/>
<evidence type="ECO:0000259" key="3">
    <source>
        <dbReference type="Pfam" id="PF08718"/>
    </source>
</evidence>
<keyword evidence="2" id="KW-1133">Transmembrane helix</keyword>
<feature type="domain" description="Glycolipid transfer protein" evidence="3">
    <location>
        <begin position="287"/>
        <end position="429"/>
    </location>
</feature>
<dbReference type="Pfam" id="PF08718">
    <property type="entry name" value="GLTP"/>
    <property type="match status" value="1"/>
</dbReference>
<evidence type="ECO:0000256" key="1">
    <source>
        <dbReference type="ARBA" id="ARBA00022448"/>
    </source>
</evidence>
<keyword evidence="5" id="KW-1185">Reference proteome</keyword>
<keyword evidence="2" id="KW-0472">Membrane</keyword>
<evidence type="ECO:0000313" key="4">
    <source>
        <dbReference type="EMBL" id="CAK8680138.1"/>
    </source>
</evidence>
<comment type="caution">
    <text evidence="4">The sequence shown here is derived from an EMBL/GenBank/DDBJ whole genome shotgun (WGS) entry which is preliminary data.</text>
</comment>
<accession>A0ABP0FKD8</accession>
<dbReference type="EMBL" id="CAWYQH010000068">
    <property type="protein sequence ID" value="CAK8680138.1"/>
    <property type="molecule type" value="Genomic_DNA"/>
</dbReference>
<keyword evidence="1" id="KW-0813">Transport</keyword>
<dbReference type="Proteomes" id="UP001642483">
    <property type="component" value="Unassembled WGS sequence"/>
</dbReference>
<name>A0ABP0FKD8_CLALP</name>
<reference evidence="4 5" key="1">
    <citation type="submission" date="2024-02" db="EMBL/GenBank/DDBJ databases">
        <authorList>
            <person name="Daric V."/>
            <person name="Darras S."/>
        </authorList>
    </citation>
    <scope>NUCLEOTIDE SEQUENCE [LARGE SCALE GENOMIC DNA]</scope>
</reference>
<dbReference type="SUPFAM" id="SSF110004">
    <property type="entry name" value="Glycolipid transfer protein, GLTP"/>
    <property type="match status" value="1"/>
</dbReference>
<dbReference type="InterPro" id="IPR014830">
    <property type="entry name" value="Glycolipid_transfer_prot_dom"/>
</dbReference>